<protein>
    <recommendedName>
        <fullName evidence="6">RlpA-like protein double-psi beta-barrel domain-containing protein</fullName>
    </recommendedName>
</protein>
<dbReference type="PANTHER" id="PTHR31836">
    <property type="match status" value="1"/>
</dbReference>
<feature type="compositionally biased region" description="Basic and acidic residues" evidence="2">
    <location>
        <begin position="123"/>
        <end position="163"/>
    </location>
</feature>
<evidence type="ECO:0000256" key="1">
    <source>
        <dbReference type="ARBA" id="ARBA00022729"/>
    </source>
</evidence>
<dbReference type="Proteomes" id="UP000836402">
    <property type="component" value="Unassembled WGS sequence"/>
</dbReference>
<evidence type="ECO:0000256" key="2">
    <source>
        <dbReference type="SAM" id="MobiDB-lite"/>
    </source>
</evidence>
<feature type="compositionally biased region" description="Low complexity" evidence="2">
    <location>
        <begin position="493"/>
        <end position="505"/>
    </location>
</feature>
<feature type="region of interest" description="Disordered" evidence="2">
    <location>
        <begin position="635"/>
        <end position="700"/>
    </location>
</feature>
<keyword evidence="5" id="KW-1185">Reference proteome</keyword>
<feature type="region of interest" description="Disordered" evidence="2">
    <location>
        <begin position="94"/>
        <end position="163"/>
    </location>
</feature>
<name>A0ABN7J705_9BASI</name>
<dbReference type="Gene3D" id="2.40.40.10">
    <property type="entry name" value="RlpA-like domain"/>
    <property type="match status" value="1"/>
</dbReference>
<dbReference type="InterPro" id="IPR036908">
    <property type="entry name" value="RlpA-like_sf"/>
</dbReference>
<keyword evidence="1 3" id="KW-0732">Signal</keyword>
<feature type="compositionally biased region" description="Pro residues" evidence="2">
    <location>
        <begin position="668"/>
        <end position="677"/>
    </location>
</feature>
<feature type="signal peptide" evidence="3">
    <location>
        <begin position="1"/>
        <end position="24"/>
    </location>
</feature>
<dbReference type="EMBL" id="CAJHJG010005462">
    <property type="protein sequence ID" value="CAD6950418.1"/>
    <property type="molecule type" value="Genomic_DNA"/>
</dbReference>
<feature type="chain" id="PRO_5045947766" description="RlpA-like protein double-psi beta-barrel domain-containing protein" evidence="3">
    <location>
        <begin position="25"/>
        <end position="1057"/>
    </location>
</feature>
<feature type="region of interest" description="Disordered" evidence="2">
    <location>
        <begin position="486"/>
        <end position="536"/>
    </location>
</feature>
<evidence type="ECO:0000256" key="3">
    <source>
        <dbReference type="SAM" id="SignalP"/>
    </source>
</evidence>
<organism evidence="4 5">
    <name type="scientific">Tilletia caries</name>
    <name type="common">wheat bunt fungus</name>
    <dbReference type="NCBI Taxonomy" id="13290"/>
    <lineage>
        <taxon>Eukaryota</taxon>
        <taxon>Fungi</taxon>
        <taxon>Dikarya</taxon>
        <taxon>Basidiomycota</taxon>
        <taxon>Ustilaginomycotina</taxon>
        <taxon>Exobasidiomycetes</taxon>
        <taxon>Tilletiales</taxon>
        <taxon>Tilletiaceae</taxon>
        <taxon>Tilletia</taxon>
    </lineage>
</organism>
<accession>A0ABN7J705</accession>
<feature type="region of interest" description="Disordered" evidence="2">
    <location>
        <begin position="992"/>
        <end position="1015"/>
    </location>
</feature>
<proteinExistence type="predicted"/>
<dbReference type="PANTHER" id="PTHR31836:SF28">
    <property type="entry name" value="SRCR DOMAIN-CONTAINING PROTEIN-RELATED"/>
    <property type="match status" value="1"/>
</dbReference>
<dbReference type="SUPFAM" id="SSF50685">
    <property type="entry name" value="Barwin-like endoglucanases"/>
    <property type="match status" value="1"/>
</dbReference>
<feature type="region of interest" description="Disordered" evidence="2">
    <location>
        <begin position="244"/>
        <end position="335"/>
    </location>
</feature>
<reference evidence="4" key="1">
    <citation type="submission" date="2020-10" db="EMBL/GenBank/DDBJ databases">
        <authorList>
            <person name="Sedaghatjoo S."/>
        </authorList>
    </citation>
    <scope>NUCLEOTIDE SEQUENCE</scope>
    <source>
        <strain evidence="4">AZH3</strain>
    </source>
</reference>
<evidence type="ECO:0000313" key="5">
    <source>
        <dbReference type="Proteomes" id="UP000836402"/>
    </source>
</evidence>
<gene>
    <name evidence="4" type="ORF">JKIAZH3_G6829</name>
</gene>
<dbReference type="InterPro" id="IPR051477">
    <property type="entry name" value="Expansin_CellWall"/>
</dbReference>
<feature type="compositionally biased region" description="Polar residues" evidence="2">
    <location>
        <begin position="253"/>
        <end position="272"/>
    </location>
</feature>
<evidence type="ECO:0000313" key="4">
    <source>
        <dbReference type="EMBL" id="CAD6950418.1"/>
    </source>
</evidence>
<comment type="caution">
    <text evidence="4">The sequence shown here is derived from an EMBL/GenBank/DDBJ whole genome shotgun (WGS) entry which is preliminary data.</text>
</comment>
<evidence type="ECO:0008006" key="6">
    <source>
        <dbReference type="Google" id="ProtNLM"/>
    </source>
</evidence>
<feature type="compositionally biased region" description="Low complexity" evidence="2">
    <location>
        <begin position="526"/>
        <end position="536"/>
    </location>
</feature>
<dbReference type="CDD" id="cd22271">
    <property type="entry name" value="DPBB_EXP_N-like"/>
    <property type="match status" value="1"/>
</dbReference>
<sequence>MRTGRVSSFTFACTTLAIALSASASPASVLAPSSALERAVMHDDAAPDIVLTPPTPTPDIGIFRLPVTGMHIDPVPYTETVTTDDGYIPAESVDTPPGAGVRPMSPEAQQKHHGSVAYRIQTAHKDEHEPTPHPLRGDPSTRPHQRREEAAFEATERRDSTGRVHLARVRDFVAKAEYRNRRRSSQSGSTSHAVGSTYRRPSEFVNIDVVSSPDPTLGAKLAEADLAAVNVNLGEGLDVSAAVGSDASGTGEGSQPASSVSISTGNAGSSTDTHAKGKGQHQGSASAKHHGSSSGPKSKVNHKNSDDDDNDDDNNSSSNKGSSSGSGSGSGSSGKLAKVTWYSGKHLLNPACGGPSPSDHALVAAVNRNSPYASCGDVLTLTSPTSGRSVTVRIVDWCDTCTANEPWFDITKGAFEKLADLELGVLKGLEFERVKAHAVKDRQRMMNHDLVERRDGQGSTMGGKVAVRQIMERVVRRSAHDDLKDSILGGDFGSSTGSSLSTTPATAPPKRKDPPPPSGEADLPPSRAAKTAAASAIRQQAFPRAPLTNGLHAVRVAQLEKRRAADAKVAAFLDRFVRDLADLESSGSMNTDACRLFTAAAEAALAQALTTNARAPPDQLIKALRTWNPENAASADSIRLPDAPRSYATAARKGKGKASSRRPAPETIIPPTPPAPLRPLQGFRLRGQRSGSAEEAAAAADSRADDRLFARLSSQHELRTKHAYFLKKMLTDALSESGAPATIGLDTIKHVPSGLALRPSDTCTASELFEYHDLMKETLSADEVDISNQWHRYVLMNVPCFIDGEQVPDNIIADELEAALDCPLPEPPRRLGRPDALSLQRSSSVLFSLPRGRMSVGTQRLTVLGQRFSVRIYKEQKASENCDKCLSQHHTTAACTAVQPRCKSCGVEGHEASSDDCRIAKAAPDTADVVPLCYHCHGPHPAFFTGCYAAARYSKEVRAVTVPTGTRLARARKDGQRRRHQEIARQRVAAMARSSRTAQEQAQYEKAAEEDPTGVLAEGEERARAATAAAVAEEAAAEAERAVVVREALGTAAMETE</sequence>